<keyword evidence="3" id="KW-1185">Reference proteome</keyword>
<name>A0A8X6HDC2_TRICU</name>
<feature type="region of interest" description="Disordered" evidence="1">
    <location>
        <begin position="1"/>
        <end position="26"/>
    </location>
</feature>
<evidence type="ECO:0000313" key="3">
    <source>
        <dbReference type="Proteomes" id="UP000887116"/>
    </source>
</evidence>
<dbReference type="AlphaFoldDB" id="A0A8X6HDC2"/>
<comment type="caution">
    <text evidence="2">The sequence shown here is derived from an EMBL/GenBank/DDBJ whole genome shotgun (WGS) entry which is preliminary data.</text>
</comment>
<dbReference type="Proteomes" id="UP000887116">
    <property type="component" value="Unassembled WGS sequence"/>
</dbReference>
<dbReference type="EMBL" id="BMAO01035062">
    <property type="protein sequence ID" value="GFR00949.1"/>
    <property type="molecule type" value="Genomic_DNA"/>
</dbReference>
<evidence type="ECO:0000256" key="1">
    <source>
        <dbReference type="SAM" id="MobiDB-lite"/>
    </source>
</evidence>
<accession>A0A8X6HDC2</accession>
<protein>
    <submittedName>
        <fullName evidence="2">Uncharacterized protein</fullName>
    </submittedName>
</protein>
<gene>
    <name evidence="2" type="ORF">TNCT_68031</name>
</gene>
<reference evidence="2" key="1">
    <citation type="submission" date="2020-07" db="EMBL/GenBank/DDBJ databases">
        <title>Multicomponent nature underlies the extraordinary mechanical properties of spider dragline silk.</title>
        <authorList>
            <person name="Kono N."/>
            <person name="Nakamura H."/>
            <person name="Mori M."/>
            <person name="Yoshida Y."/>
            <person name="Ohtoshi R."/>
            <person name="Malay A.D."/>
            <person name="Moran D.A.P."/>
            <person name="Tomita M."/>
            <person name="Numata K."/>
            <person name="Arakawa K."/>
        </authorList>
    </citation>
    <scope>NUCLEOTIDE SEQUENCE</scope>
</reference>
<organism evidence="2 3">
    <name type="scientific">Trichonephila clavata</name>
    <name type="common">Joro spider</name>
    <name type="synonym">Nephila clavata</name>
    <dbReference type="NCBI Taxonomy" id="2740835"/>
    <lineage>
        <taxon>Eukaryota</taxon>
        <taxon>Metazoa</taxon>
        <taxon>Ecdysozoa</taxon>
        <taxon>Arthropoda</taxon>
        <taxon>Chelicerata</taxon>
        <taxon>Arachnida</taxon>
        <taxon>Araneae</taxon>
        <taxon>Araneomorphae</taxon>
        <taxon>Entelegynae</taxon>
        <taxon>Araneoidea</taxon>
        <taxon>Nephilidae</taxon>
        <taxon>Trichonephila</taxon>
    </lineage>
</organism>
<evidence type="ECO:0000313" key="2">
    <source>
        <dbReference type="EMBL" id="GFR00949.1"/>
    </source>
</evidence>
<sequence>MFVQTSVSAAGHYQRKRTSPSPDAQSRGFLYQGNNYCFVSSTLYAWSVTDGSQSCLRRTGKLSLSLRGIQWTRWTRIETCIELMT</sequence>
<proteinExistence type="predicted"/>